<keyword evidence="8 9" id="KW-0472">Membrane</keyword>
<evidence type="ECO:0000313" key="11">
    <source>
        <dbReference type="Proteomes" id="UP000186391"/>
    </source>
</evidence>
<dbReference type="GO" id="GO:0008120">
    <property type="term" value="F:ceramide glucosyltransferase activity"/>
    <property type="evidence" value="ECO:0007669"/>
    <property type="project" value="TreeGrafter"/>
</dbReference>
<keyword evidence="6 9" id="KW-0812">Transmembrane</keyword>
<keyword evidence="11" id="KW-1185">Reference proteome</keyword>
<feature type="transmembrane region" description="Helical" evidence="9">
    <location>
        <begin position="333"/>
        <end position="356"/>
    </location>
</feature>
<dbReference type="InterPro" id="IPR025993">
    <property type="entry name" value="Ceramide_glucosylTrfase"/>
</dbReference>
<name>A0A1U7GZT1_9CYAN</name>
<evidence type="ECO:0000256" key="9">
    <source>
        <dbReference type="SAM" id="Phobius"/>
    </source>
</evidence>
<gene>
    <name evidence="10" type="ORF">NIES592_12040</name>
</gene>
<comment type="subcellular location">
    <subcellularLocation>
        <location evidence="1">Membrane</location>
        <topology evidence="1">Multi-pass membrane protein</topology>
    </subcellularLocation>
</comment>
<evidence type="ECO:0000256" key="1">
    <source>
        <dbReference type="ARBA" id="ARBA00004141"/>
    </source>
</evidence>
<dbReference type="GO" id="GO:0016020">
    <property type="term" value="C:membrane"/>
    <property type="evidence" value="ECO:0007669"/>
    <property type="project" value="UniProtKB-SubCell"/>
</dbReference>
<evidence type="ECO:0000256" key="8">
    <source>
        <dbReference type="ARBA" id="ARBA00023136"/>
    </source>
</evidence>
<comment type="caution">
    <text evidence="10">The sequence shown here is derived from an EMBL/GenBank/DDBJ whole genome shotgun (WGS) entry which is preliminary data.</text>
</comment>
<dbReference type="PANTHER" id="PTHR12726">
    <property type="entry name" value="CERAMIDE GLUCOSYLTRANSFERASE"/>
    <property type="match status" value="1"/>
</dbReference>
<evidence type="ECO:0000313" key="10">
    <source>
        <dbReference type="EMBL" id="OKH14039.1"/>
    </source>
</evidence>
<reference evidence="10 11" key="1">
    <citation type="submission" date="2016-11" db="EMBL/GenBank/DDBJ databases">
        <title>Draft Genome Sequences of Nine Cyanobacterial Strains from Diverse Habitats.</title>
        <authorList>
            <person name="Zhu T."/>
            <person name="Hou S."/>
            <person name="Lu X."/>
            <person name="Hess W.R."/>
        </authorList>
    </citation>
    <scope>NUCLEOTIDE SEQUENCE [LARGE SCALE GENOMIC DNA]</scope>
    <source>
        <strain evidence="10 11">NIES-592</strain>
    </source>
</reference>
<feature type="transmembrane region" description="Helical" evidence="9">
    <location>
        <begin position="306"/>
        <end position="327"/>
    </location>
</feature>
<accession>A0A1U7GZT1</accession>
<evidence type="ECO:0000256" key="4">
    <source>
        <dbReference type="ARBA" id="ARBA00022676"/>
    </source>
</evidence>
<dbReference type="RefSeq" id="WP_062246642.1">
    <property type="nucleotide sequence ID" value="NZ_MRCA01000005.1"/>
</dbReference>
<keyword evidence="5 10" id="KW-0808">Transferase</keyword>
<dbReference type="EMBL" id="MRCA01000005">
    <property type="protein sequence ID" value="OKH14039.1"/>
    <property type="molecule type" value="Genomic_DNA"/>
</dbReference>
<dbReference type="PANTHER" id="PTHR12726:SF0">
    <property type="entry name" value="CERAMIDE GLUCOSYLTRANSFERASE"/>
    <property type="match status" value="1"/>
</dbReference>
<feature type="transmembrane region" description="Helical" evidence="9">
    <location>
        <begin position="281"/>
        <end position="299"/>
    </location>
</feature>
<comment type="pathway">
    <text evidence="2">Lipid metabolism; sphingolipid metabolism.</text>
</comment>
<evidence type="ECO:0000256" key="7">
    <source>
        <dbReference type="ARBA" id="ARBA00022989"/>
    </source>
</evidence>
<dbReference type="InterPro" id="IPR029044">
    <property type="entry name" value="Nucleotide-diphossugar_trans"/>
</dbReference>
<protein>
    <submittedName>
        <fullName evidence="10">Glycosyl transferase</fullName>
    </submittedName>
</protein>
<dbReference type="Pfam" id="PF13506">
    <property type="entry name" value="Glyco_transf_21"/>
    <property type="match status" value="1"/>
</dbReference>
<evidence type="ECO:0000256" key="6">
    <source>
        <dbReference type="ARBA" id="ARBA00022692"/>
    </source>
</evidence>
<evidence type="ECO:0000256" key="3">
    <source>
        <dbReference type="ARBA" id="ARBA00004991"/>
    </source>
</evidence>
<evidence type="ECO:0000256" key="5">
    <source>
        <dbReference type="ARBA" id="ARBA00022679"/>
    </source>
</evidence>
<feature type="transmembrane region" description="Helical" evidence="9">
    <location>
        <begin position="7"/>
        <end position="31"/>
    </location>
</feature>
<dbReference type="Gene3D" id="3.90.550.10">
    <property type="entry name" value="Spore Coat Polysaccharide Biosynthesis Protein SpsA, Chain A"/>
    <property type="match status" value="1"/>
</dbReference>
<dbReference type="SUPFAM" id="SSF53448">
    <property type="entry name" value="Nucleotide-diphospho-sugar transferases"/>
    <property type="match status" value="1"/>
</dbReference>
<dbReference type="Proteomes" id="UP000186391">
    <property type="component" value="Unassembled WGS sequence"/>
</dbReference>
<dbReference type="AlphaFoldDB" id="A0A1U7GZT1"/>
<organism evidence="10 11">
    <name type="scientific">Fischerella major NIES-592</name>
    <dbReference type="NCBI Taxonomy" id="210994"/>
    <lineage>
        <taxon>Bacteria</taxon>
        <taxon>Bacillati</taxon>
        <taxon>Cyanobacteriota</taxon>
        <taxon>Cyanophyceae</taxon>
        <taxon>Nostocales</taxon>
        <taxon>Hapalosiphonaceae</taxon>
        <taxon>Fischerella</taxon>
    </lineage>
</organism>
<proteinExistence type="predicted"/>
<dbReference type="OrthoDB" id="9814255at2"/>
<evidence type="ECO:0000256" key="2">
    <source>
        <dbReference type="ARBA" id="ARBA00004760"/>
    </source>
</evidence>
<sequence length="379" mass="42852">MIIILEIIFLTLMLGSVVFYIACAIFTHQFFASTQQQIPSSQDVPVSIMVSVSGLDEGAWENWSSLCKQNYPNYEVLFGVTDPKDSAVPLLKRLVATFPEQVRLFIGLEPRGVNYKDSNLSYLLEQSQHEVIIFADGDIRVDPDYIRTLVSPLLNGTADVVTSAYIGYNPQYLGAAVASLGRCVDFIPSLLIARRLDDGLRLTIGVTIATRKTTLADFGGLHFNRIGSDYNLGKRAAQAGYKVELSPHILEWDTGRENLKQVFTRELRWARTIRYNRGAQYYTMVFCYGTVYCIPLLLLSGFAGWAVVLCLTTITIRYMQVLVSILSMNCPKLLHWLWIIPLRDSLSFIVWVMGAFGQRIYWRGRYLRVEGDGVISPWK</sequence>
<comment type="pathway">
    <text evidence="3">Sphingolipid metabolism.</text>
</comment>
<keyword evidence="4" id="KW-0328">Glycosyltransferase</keyword>
<keyword evidence="7 9" id="KW-1133">Transmembrane helix</keyword>
<dbReference type="GO" id="GO:0006679">
    <property type="term" value="P:glucosylceramide biosynthetic process"/>
    <property type="evidence" value="ECO:0007669"/>
    <property type="project" value="TreeGrafter"/>
</dbReference>